<evidence type="ECO:0000259" key="3">
    <source>
        <dbReference type="PROSITE" id="PS50157"/>
    </source>
</evidence>
<evidence type="ECO:0000256" key="1">
    <source>
        <dbReference type="PROSITE-ProRule" id="PRU00042"/>
    </source>
</evidence>
<evidence type="ECO:0000313" key="5">
    <source>
        <dbReference type="Proteomes" id="UP000191285"/>
    </source>
</evidence>
<keyword evidence="1" id="KW-0479">Metal-binding</keyword>
<dbReference type="AlphaFoldDB" id="A0A1V6TU68"/>
<keyword evidence="1" id="KW-0862">Zinc</keyword>
<dbReference type="GO" id="GO:0008270">
    <property type="term" value="F:zinc ion binding"/>
    <property type="evidence" value="ECO:0007669"/>
    <property type="project" value="UniProtKB-KW"/>
</dbReference>
<dbReference type="OrthoDB" id="5233426at2759"/>
<proteinExistence type="predicted"/>
<comment type="caution">
    <text evidence="4">The sequence shown here is derived from an EMBL/GenBank/DDBJ whole genome shotgun (WGS) entry which is preliminary data.</text>
</comment>
<organism evidence="4 5">
    <name type="scientific">Penicillium steckii</name>
    <dbReference type="NCBI Taxonomy" id="303698"/>
    <lineage>
        <taxon>Eukaryota</taxon>
        <taxon>Fungi</taxon>
        <taxon>Dikarya</taxon>
        <taxon>Ascomycota</taxon>
        <taxon>Pezizomycotina</taxon>
        <taxon>Eurotiomycetes</taxon>
        <taxon>Eurotiomycetidae</taxon>
        <taxon>Eurotiales</taxon>
        <taxon>Aspergillaceae</taxon>
        <taxon>Penicillium</taxon>
    </lineage>
</organism>
<feature type="domain" description="C2H2-type" evidence="3">
    <location>
        <begin position="95"/>
        <end position="128"/>
    </location>
</feature>
<sequence length="354" mass="39442">MGTLSSTSSYHPVTRSDFDNPEVLYAINPHPEFGYFHGPIPDLNPGWKPQWYSDARASGTLNPSKSITSSDILYEIQFGNAPVNRMSQLAKACSTICDIIVGANGQMCGHVFSLRSSMRLHLRMKHTGAVFPPSPGKTSRLQFQAAENALKRWVLFGEWRRALYLNEPGRGIGLIEEYCDALEAIANEDPVFAIRFGTRFHRDVVHARRRNEVFELEYRPEMGLQQNYPDTHFHGSVTATPEAGGSWQANFINYSPIQDTSMNLVRSCPVTPVKARFPSKSPSKTSPRKRKVLDSPLKGQATKKIAPKSMFRLSDDAERYLASVLAGGPIDSWNMLDPCHAVDELDLQGVVDGD</sequence>
<keyword evidence="1" id="KW-0863">Zinc-finger</keyword>
<evidence type="ECO:0000313" key="4">
    <source>
        <dbReference type="EMBL" id="OQE29514.1"/>
    </source>
</evidence>
<protein>
    <recommendedName>
        <fullName evidence="3">C2H2-type domain-containing protein</fullName>
    </recommendedName>
</protein>
<dbReference type="Proteomes" id="UP000191285">
    <property type="component" value="Unassembled WGS sequence"/>
</dbReference>
<name>A0A1V6TU68_9EURO</name>
<keyword evidence="5" id="KW-1185">Reference proteome</keyword>
<feature type="region of interest" description="Disordered" evidence="2">
    <location>
        <begin position="275"/>
        <end position="299"/>
    </location>
</feature>
<gene>
    <name evidence="4" type="ORF">PENSTE_c002G04335</name>
</gene>
<accession>A0A1V6TU68</accession>
<dbReference type="InterPro" id="IPR013087">
    <property type="entry name" value="Znf_C2H2_type"/>
</dbReference>
<evidence type="ECO:0000256" key="2">
    <source>
        <dbReference type="SAM" id="MobiDB-lite"/>
    </source>
</evidence>
<dbReference type="EMBL" id="MLKD01000002">
    <property type="protein sequence ID" value="OQE29514.1"/>
    <property type="molecule type" value="Genomic_DNA"/>
</dbReference>
<dbReference type="PROSITE" id="PS50157">
    <property type="entry name" value="ZINC_FINGER_C2H2_2"/>
    <property type="match status" value="1"/>
</dbReference>
<reference evidence="5" key="1">
    <citation type="journal article" date="2017" name="Nat. Microbiol.">
        <title>Global analysis of biosynthetic gene clusters reveals vast potential of secondary metabolite production in Penicillium species.</title>
        <authorList>
            <person name="Nielsen J.C."/>
            <person name="Grijseels S."/>
            <person name="Prigent S."/>
            <person name="Ji B."/>
            <person name="Dainat J."/>
            <person name="Nielsen K.F."/>
            <person name="Frisvad J.C."/>
            <person name="Workman M."/>
            <person name="Nielsen J."/>
        </authorList>
    </citation>
    <scope>NUCLEOTIDE SEQUENCE [LARGE SCALE GENOMIC DNA]</scope>
    <source>
        <strain evidence="5">IBT 24891</strain>
    </source>
</reference>
<feature type="compositionally biased region" description="Low complexity" evidence="2">
    <location>
        <begin position="276"/>
        <end position="285"/>
    </location>
</feature>